<dbReference type="SUPFAM" id="SSF52540">
    <property type="entry name" value="P-loop containing nucleoside triphosphate hydrolases"/>
    <property type="match status" value="1"/>
</dbReference>
<evidence type="ECO:0000256" key="1">
    <source>
        <dbReference type="SAM" id="MobiDB-lite"/>
    </source>
</evidence>
<feature type="region of interest" description="Disordered" evidence="1">
    <location>
        <begin position="144"/>
        <end position="166"/>
    </location>
</feature>
<name>A0ABP4NFY4_9ACTN</name>
<organism evidence="3 4">
    <name type="scientific">Kribbella sancticallisti</name>
    <dbReference type="NCBI Taxonomy" id="460087"/>
    <lineage>
        <taxon>Bacteria</taxon>
        <taxon>Bacillati</taxon>
        <taxon>Actinomycetota</taxon>
        <taxon>Actinomycetes</taxon>
        <taxon>Propionibacteriales</taxon>
        <taxon>Kribbellaceae</taxon>
        <taxon>Kribbella</taxon>
    </lineage>
</organism>
<reference evidence="4" key="1">
    <citation type="journal article" date="2019" name="Int. J. Syst. Evol. Microbiol.">
        <title>The Global Catalogue of Microorganisms (GCM) 10K type strain sequencing project: providing services to taxonomists for standard genome sequencing and annotation.</title>
        <authorList>
            <consortium name="The Broad Institute Genomics Platform"/>
            <consortium name="The Broad Institute Genome Sequencing Center for Infectious Disease"/>
            <person name="Wu L."/>
            <person name="Ma J."/>
        </authorList>
    </citation>
    <scope>NUCLEOTIDE SEQUENCE [LARGE SCALE GENOMIC DNA]</scope>
    <source>
        <strain evidence="4">JCM 14969</strain>
    </source>
</reference>
<proteinExistence type="predicted"/>
<dbReference type="EMBL" id="BAAAOS010000008">
    <property type="protein sequence ID" value="GAA1560094.1"/>
    <property type="molecule type" value="Genomic_DNA"/>
</dbReference>
<dbReference type="PANTHER" id="PTHR43875:SF1">
    <property type="entry name" value="OSMOPROTECTIVE COMPOUNDS UPTAKE ATP-BINDING PROTEIN GGTA"/>
    <property type="match status" value="1"/>
</dbReference>
<dbReference type="Pfam" id="PF00005">
    <property type="entry name" value="ABC_tran"/>
    <property type="match status" value="1"/>
</dbReference>
<gene>
    <name evidence="3" type="ORF">GCM10009789_11730</name>
</gene>
<evidence type="ECO:0000313" key="4">
    <source>
        <dbReference type="Proteomes" id="UP001500393"/>
    </source>
</evidence>
<keyword evidence="4" id="KW-1185">Reference proteome</keyword>
<sequence>MVLVGPSGSGKSTALWMLAGLEEVNAGVMAIGDRDVTNAPPKDRDIAMVFQNYALYPHMTVADNMGLALKMQGIHHDERALRVREQPWHAEGVLDQVRDGARVAELTGLTRPVASCSGARRLLSYSCVGSHTCALKPERWRNERRRSCDGRRGAVRGGRGRARTRR</sequence>
<dbReference type="Gene3D" id="3.40.50.300">
    <property type="entry name" value="P-loop containing nucleotide triphosphate hydrolases"/>
    <property type="match status" value="1"/>
</dbReference>
<dbReference type="Proteomes" id="UP001500393">
    <property type="component" value="Unassembled WGS sequence"/>
</dbReference>
<dbReference type="InterPro" id="IPR027417">
    <property type="entry name" value="P-loop_NTPase"/>
</dbReference>
<dbReference type="InterPro" id="IPR047641">
    <property type="entry name" value="ABC_transpr_MalK/UgpC-like"/>
</dbReference>
<evidence type="ECO:0000259" key="2">
    <source>
        <dbReference type="Pfam" id="PF00005"/>
    </source>
</evidence>
<feature type="domain" description="ABC transporter" evidence="2">
    <location>
        <begin position="2"/>
        <end position="98"/>
    </location>
</feature>
<accession>A0ABP4NFY4</accession>
<protein>
    <recommendedName>
        <fullName evidence="2">ABC transporter domain-containing protein</fullName>
    </recommendedName>
</protein>
<comment type="caution">
    <text evidence="3">The sequence shown here is derived from an EMBL/GenBank/DDBJ whole genome shotgun (WGS) entry which is preliminary data.</text>
</comment>
<dbReference type="PANTHER" id="PTHR43875">
    <property type="entry name" value="MALTODEXTRIN IMPORT ATP-BINDING PROTEIN MSMX"/>
    <property type="match status" value="1"/>
</dbReference>
<evidence type="ECO:0000313" key="3">
    <source>
        <dbReference type="EMBL" id="GAA1560094.1"/>
    </source>
</evidence>
<dbReference type="InterPro" id="IPR003439">
    <property type="entry name" value="ABC_transporter-like_ATP-bd"/>
</dbReference>